<keyword evidence="3" id="KW-1185">Reference proteome</keyword>
<dbReference type="Proteomes" id="UP001597237">
    <property type="component" value="Unassembled WGS sequence"/>
</dbReference>
<comment type="caution">
    <text evidence="2">The sequence shown here is derived from an EMBL/GenBank/DDBJ whole genome shotgun (WGS) entry which is preliminary data.</text>
</comment>
<gene>
    <name evidence="2" type="ORF">ACFSC0_08845</name>
</gene>
<protein>
    <submittedName>
        <fullName evidence="2">Tat pathway signal protein</fullName>
    </submittedName>
</protein>
<sequence length="133" mass="13984">MQRRSVLLAAAAAAAVPAAARAASSREKKAVGGLSFVALPAVTSTVRTPNGRRGVLMVELGLDIPDSRLRERAEASQPRLRAAFAQLLQTYATGLPPGAPPNADTLSREMQRETDRVLGRAGARLLLGTVMVN</sequence>
<evidence type="ECO:0000313" key="3">
    <source>
        <dbReference type="Proteomes" id="UP001597237"/>
    </source>
</evidence>
<reference evidence="3" key="1">
    <citation type="journal article" date="2019" name="Int. J. Syst. Evol. Microbiol.">
        <title>The Global Catalogue of Microorganisms (GCM) 10K type strain sequencing project: providing services to taxonomists for standard genome sequencing and annotation.</title>
        <authorList>
            <consortium name="The Broad Institute Genomics Platform"/>
            <consortium name="The Broad Institute Genome Sequencing Center for Infectious Disease"/>
            <person name="Wu L."/>
            <person name="Ma J."/>
        </authorList>
    </citation>
    <scope>NUCLEOTIDE SEQUENCE [LARGE SCALE GENOMIC DNA]</scope>
    <source>
        <strain evidence="3">DFY28</strain>
    </source>
</reference>
<feature type="chain" id="PRO_5047148098" evidence="1">
    <location>
        <begin position="23"/>
        <end position="133"/>
    </location>
</feature>
<dbReference type="EMBL" id="JBHUEY010000001">
    <property type="protein sequence ID" value="MFD1783496.1"/>
    <property type="molecule type" value="Genomic_DNA"/>
</dbReference>
<keyword evidence="1" id="KW-0732">Signal</keyword>
<proteinExistence type="predicted"/>
<name>A0ABW4N0E7_9CAUL</name>
<feature type="signal peptide" evidence="1">
    <location>
        <begin position="1"/>
        <end position="22"/>
    </location>
</feature>
<accession>A0ABW4N0E7</accession>
<dbReference type="RefSeq" id="WP_377283308.1">
    <property type="nucleotide sequence ID" value="NZ_JBHRSI010000008.1"/>
</dbReference>
<organism evidence="2 3">
    <name type="scientific">Phenylobacterium terrae</name>
    <dbReference type="NCBI Taxonomy" id="2665495"/>
    <lineage>
        <taxon>Bacteria</taxon>
        <taxon>Pseudomonadati</taxon>
        <taxon>Pseudomonadota</taxon>
        <taxon>Alphaproteobacteria</taxon>
        <taxon>Caulobacterales</taxon>
        <taxon>Caulobacteraceae</taxon>
        <taxon>Phenylobacterium</taxon>
    </lineage>
</organism>
<evidence type="ECO:0000256" key="1">
    <source>
        <dbReference type="SAM" id="SignalP"/>
    </source>
</evidence>
<evidence type="ECO:0000313" key="2">
    <source>
        <dbReference type="EMBL" id="MFD1783496.1"/>
    </source>
</evidence>